<dbReference type="EMBL" id="LAZR01008653">
    <property type="protein sequence ID" value="KKM77376.1"/>
    <property type="molecule type" value="Genomic_DNA"/>
</dbReference>
<name>A0A0F9KRG0_9ZZZZ</name>
<gene>
    <name evidence="1" type="ORF">LCGC14_1370650</name>
</gene>
<evidence type="ECO:0000313" key="1">
    <source>
        <dbReference type="EMBL" id="KKM77376.1"/>
    </source>
</evidence>
<sequence length="50" mass="5647">MKSFSNAKDVTEYARDLGYLGAKPVLVMNGRVVSHGKVCWNQFCDRLRKG</sequence>
<proteinExistence type="predicted"/>
<comment type="caution">
    <text evidence="1">The sequence shown here is derived from an EMBL/GenBank/DDBJ whole genome shotgun (WGS) entry which is preliminary data.</text>
</comment>
<organism evidence="1">
    <name type="scientific">marine sediment metagenome</name>
    <dbReference type="NCBI Taxonomy" id="412755"/>
    <lineage>
        <taxon>unclassified sequences</taxon>
        <taxon>metagenomes</taxon>
        <taxon>ecological metagenomes</taxon>
    </lineage>
</organism>
<reference evidence="1" key="1">
    <citation type="journal article" date="2015" name="Nature">
        <title>Complex archaea that bridge the gap between prokaryotes and eukaryotes.</title>
        <authorList>
            <person name="Spang A."/>
            <person name="Saw J.H."/>
            <person name="Jorgensen S.L."/>
            <person name="Zaremba-Niedzwiedzka K."/>
            <person name="Martijn J."/>
            <person name="Lind A.E."/>
            <person name="van Eijk R."/>
            <person name="Schleper C."/>
            <person name="Guy L."/>
            <person name="Ettema T.J."/>
        </authorList>
    </citation>
    <scope>NUCLEOTIDE SEQUENCE</scope>
</reference>
<protein>
    <submittedName>
        <fullName evidence="1">Uncharacterized protein</fullName>
    </submittedName>
</protein>
<accession>A0A0F9KRG0</accession>
<dbReference type="AlphaFoldDB" id="A0A0F9KRG0"/>